<comment type="caution">
    <text evidence="2">The sequence shown here is derived from an EMBL/GenBank/DDBJ whole genome shotgun (WGS) entry which is preliminary data.</text>
</comment>
<dbReference type="Proteomes" id="UP001396334">
    <property type="component" value="Unassembled WGS sequence"/>
</dbReference>
<evidence type="ECO:0000256" key="1">
    <source>
        <dbReference type="SAM" id="MobiDB-lite"/>
    </source>
</evidence>
<keyword evidence="3" id="KW-1185">Reference proteome</keyword>
<evidence type="ECO:0000313" key="2">
    <source>
        <dbReference type="EMBL" id="KAK9012088.1"/>
    </source>
</evidence>
<evidence type="ECO:0000313" key="3">
    <source>
        <dbReference type="Proteomes" id="UP001396334"/>
    </source>
</evidence>
<dbReference type="EMBL" id="JBBPBN010000022">
    <property type="protein sequence ID" value="KAK9012088.1"/>
    <property type="molecule type" value="Genomic_DNA"/>
</dbReference>
<protein>
    <submittedName>
        <fullName evidence="2">Uncharacterized protein</fullName>
    </submittedName>
</protein>
<reference evidence="2 3" key="1">
    <citation type="journal article" date="2024" name="G3 (Bethesda)">
        <title>Genome assembly of Hibiscus sabdariffa L. provides insights into metabolisms of medicinal natural products.</title>
        <authorList>
            <person name="Kim T."/>
        </authorList>
    </citation>
    <scope>NUCLEOTIDE SEQUENCE [LARGE SCALE GENOMIC DNA]</scope>
    <source>
        <strain evidence="2">TK-2024</strain>
        <tissue evidence="2">Old leaves</tissue>
    </source>
</reference>
<name>A0ABR2RGM1_9ROSI</name>
<accession>A0ABR2RGM1</accession>
<gene>
    <name evidence="2" type="ORF">V6N11_040158</name>
</gene>
<feature type="compositionally biased region" description="Basic and acidic residues" evidence="1">
    <location>
        <begin position="8"/>
        <end position="20"/>
    </location>
</feature>
<sequence length="223" mass="24270">MVEGMKFASKDPIRLQPESKRGHRENKLMNNMDIGDMHGMVDVDFGEVVNKRRRKVSNLNNSGAPIRSAKSTDNLGSRFDALSEEHENIIDLEDASLTVGFTGSEVEAKESEFMEAKEKVGIENVAGRLHVDMQGKQPEPRITGNDTNGVVKGRSLRMKNTIDGGSDFVGEERTDVLNVTARGKVIAAILELPADKDKAVTVVDNDGGRVPKSTKGQVLPASI</sequence>
<proteinExistence type="predicted"/>
<organism evidence="2 3">
    <name type="scientific">Hibiscus sabdariffa</name>
    <name type="common">roselle</name>
    <dbReference type="NCBI Taxonomy" id="183260"/>
    <lineage>
        <taxon>Eukaryota</taxon>
        <taxon>Viridiplantae</taxon>
        <taxon>Streptophyta</taxon>
        <taxon>Embryophyta</taxon>
        <taxon>Tracheophyta</taxon>
        <taxon>Spermatophyta</taxon>
        <taxon>Magnoliopsida</taxon>
        <taxon>eudicotyledons</taxon>
        <taxon>Gunneridae</taxon>
        <taxon>Pentapetalae</taxon>
        <taxon>rosids</taxon>
        <taxon>malvids</taxon>
        <taxon>Malvales</taxon>
        <taxon>Malvaceae</taxon>
        <taxon>Malvoideae</taxon>
        <taxon>Hibiscus</taxon>
    </lineage>
</organism>
<feature type="region of interest" description="Disordered" evidence="1">
    <location>
        <begin position="1"/>
        <end position="22"/>
    </location>
</feature>